<dbReference type="Proteomes" id="UP000224006">
    <property type="component" value="Chromosome II"/>
</dbReference>
<accession>A0A2A9MNV3</accession>
<protein>
    <recommendedName>
        <fullName evidence="2">AP2-coincident C-terminal domain-containing protein</fullName>
    </recommendedName>
</protein>
<feature type="compositionally biased region" description="Low complexity" evidence="1">
    <location>
        <begin position="102"/>
        <end position="116"/>
    </location>
</feature>
<dbReference type="RefSeq" id="XP_029221636.1">
    <property type="nucleotide sequence ID" value="XM_029362671.1"/>
</dbReference>
<dbReference type="VEuPathDB" id="ToxoDB:BESB_040850"/>
<feature type="region of interest" description="Disordered" evidence="1">
    <location>
        <begin position="53"/>
        <end position="117"/>
    </location>
</feature>
<evidence type="ECO:0000313" key="4">
    <source>
        <dbReference type="Proteomes" id="UP000224006"/>
    </source>
</evidence>
<proteinExistence type="predicted"/>
<reference evidence="3 4" key="1">
    <citation type="submission" date="2017-09" db="EMBL/GenBank/DDBJ databases">
        <title>Genome sequencing of Besnoitia besnoiti strain Bb-Ger1.</title>
        <authorList>
            <person name="Schares G."/>
            <person name="Venepally P."/>
            <person name="Lorenzi H.A."/>
        </authorList>
    </citation>
    <scope>NUCLEOTIDE SEQUENCE [LARGE SCALE GENOMIC DNA]</scope>
    <source>
        <strain evidence="3 4">Bb-Ger1</strain>
    </source>
</reference>
<evidence type="ECO:0000256" key="1">
    <source>
        <dbReference type="SAM" id="MobiDB-lite"/>
    </source>
</evidence>
<feature type="domain" description="AP2-coincident C-terminal" evidence="2">
    <location>
        <begin position="386"/>
        <end position="488"/>
    </location>
</feature>
<dbReference type="GeneID" id="40309066"/>
<gene>
    <name evidence="3" type="ORF">BESB_040850</name>
</gene>
<evidence type="ECO:0000313" key="3">
    <source>
        <dbReference type="EMBL" id="PFH37627.1"/>
    </source>
</evidence>
<dbReference type="AlphaFoldDB" id="A0A2A9MNV3"/>
<organism evidence="3 4">
    <name type="scientific">Besnoitia besnoiti</name>
    <name type="common">Apicomplexan protozoan</name>
    <dbReference type="NCBI Taxonomy" id="94643"/>
    <lineage>
        <taxon>Eukaryota</taxon>
        <taxon>Sar</taxon>
        <taxon>Alveolata</taxon>
        <taxon>Apicomplexa</taxon>
        <taxon>Conoidasida</taxon>
        <taxon>Coccidia</taxon>
        <taxon>Eucoccidiorida</taxon>
        <taxon>Eimeriorina</taxon>
        <taxon>Sarcocystidae</taxon>
        <taxon>Besnoitia</taxon>
    </lineage>
</organism>
<evidence type="ECO:0000259" key="2">
    <source>
        <dbReference type="Pfam" id="PF14733"/>
    </source>
</evidence>
<feature type="region of interest" description="Disordered" evidence="1">
    <location>
        <begin position="300"/>
        <end position="322"/>
    </location>
</feature>
<dbReference type="InterPro" id="IPR028078">
    <property type="entry name" value="ACDC"/>
</dbReference>
<feature type="region of interest" description="Disordered" evidence="1">
    <location>
        <begin position="1"/>
        <end position="26"/>
    </location>
</feature>
<dbReference type="Pfam" id="PF14733">
    <property type="entry name" value="ACDC"/>
    <property type="match status" value="1"/>
</dbReference>
<name>A0A2A9MNV3_BESBE</name>
<sequence>MNILAMPCEGGSSPPVSPKSKCGRPSPDLASLLTFCGTVTRPAAEIGSACLASCPSSVPPRRSSLPHKRRREAGQPPVSCSGCPPTLNLREDASPKRAPQVGSEASSGGSDGAASAVDPVKAAEELTHFCGAAASCATPAGIPASFGSVPSGGDAELQEQFGLLDCFFLLMSFLPQPADPLLPTDAAPSADCAASDLAPMDVSSRFGDFPATADFPPDSGCCESLHCRPREVTFAARGADPFSRAETTADSCSPPLSRDDEGTAFGETALQVKQPLFTPFGLLPLVTETFSASVASAAVVGPDEDSPRTEGSGDGFTPSCFRQKGDALEQGEHATRSAVSQAPHLVGSEGDSYRRLFPFVFPIWSAVAAAIASTGGDPGFPAHSNSFCDMKLSQEAIRLIFRDLQHACLPKLSRALSMSPREAEYVSRALRRHAEMIENLSAAHPFAHCTSPYGFSLLFWPYLSIFKQCLMNCVMPSSLSKFEQIRLLLLVCNTPEPPRAPGATAPR</sequence>
<dbReference type="EMBL" id="NWUJ01000002">
    <property type="protein sequence ID" value="PFH37627.1"/>
    <property type="molecule type" value="Genomic_DNA"/>
</dbReference>
<keyword evidence="4" id="KW-1185">Reference proteome</keyword>
<dbReference type="OrthoDB" id="10304509at2759"/>
<feature type="region of interest" description="Disordered" evidence="1">
    <location>
        <begin position="243"/>
        <end position="262"/>
    </location>
</feature>
<dbReference type="KEGG" id="bbes:BESB_040850"/>
<comment type="caution">
    <text evidence="3">The sequence shown here is derived from an EMBL/GenBank/DDBJ whole genome shotgun (WGS) entry which is preliminary data.</text>
</comment>
<feature type="compositionally biased region" description="Low complexity" evidence="1">
    <location>
        <begin position="53"/>
        <end position="63"/>
    </location>
</feature>